<reference evidence="4 5" key="2">
    <citation type="submission" date="2007-09" db="EMBL/GenBank/DDBJ databases">
        <authorList>
            <person name="Fulton L."/>
            <person name="Clifton S."/>
            <person name="Fulton B."/>
            <person name="Xu J."/>
            <person name="Minx P."/>
            <person name="Pepin K.H."/>
            <person name="Johnson M."/>
            <person name="Thiruvilangam P."/>
            <person name="Bhonagiri V."/>
            <person name="Nash W.E."/>
            <person name="Mardis E.R."/>
            <person name="Wilson R.K."/>
        </authorList>
    </citation>
    <scope>NUCLEOTIDE SEQUENCE [LARGE SCALE GENOMIC DNA]</scope>
    <source>
        <strain evidence="4 5">ATCC 33270</strain>
    </source>
</reference>
<dbReference type="InterPro" id="IPR000086">
    <property type="entry name" value="NUDIX_hydrolase_dom"/>
</dbReference>
<dbReference type="GO" id="GO:0006754">
    <property type="term" value="P:ATP biosynthetic process"/>
    <property type="evidence" value="ECO:0007669"/>
    <property type="project" value="TreeGrafter"/>
</dbReference>
<name>A8SJK5_9FIRM</name>
<dbReference type="PANTHER" id="PTHR21340">
    <property type="entry name" value="DIADENOSINE 5,5-P1,P4-TETRAPHOSPHATE PYROPHOSPHOHYDROLASE MUTT"/>
    <property type="match status" value="1"/>
</dbReference>
<dbReference type="EMBL" id="ABEE02000015">
    <property type="protein sequence ID" value="EDP24483.1"/>
    <property type="molecule type" value="Genomic_DNA"/>
</dbReference>
<comment type="similarity">
    <text evidence="2">Belongs to the Nudix hydrolase family.</text>
</comment>
<dbReference type="Proteomes" id="UP000003162">
    <property type="component" value="Unassembled WGS sequence"/>
</dbReference>
<protein>
    <submittedName>
        <fullName evidence="4">Hydrolase, NUDIX family</fullName>
    </submittedName>
</protein>
<reference evidence="4 5" key="1">
    <citation type="submission" date="2007-09" db="EMBL/GenBank/DDBJ databases">
        <title>Draft genome sequence of Peptostreptococcus micros (ATCC 33270).</title>
        <authorList>
            <person name="Sudarsanam P."/>
            <person name="Ley R."/>
            <person name="Guruge J."/>
            <person name="Turnbaugh P.J."/>
            <person name="Mahowald M."/>
            <person name="Liep D."/>
            <person name="Gordon J."/>
        </authorList>
    </citation>
    <scope>NUCLEOTIDE SEQUENCE [LARGE SCALE GENOMIC DNA]</scope>
    <source>
        <strain evidence="4 5">ATCC 33270</strain>
    </source>
</reference>
<evidence type="ECO:0000313" key="4">
    <source>
        <dbReference type="EMBL" id="EDP24483.1"/>
    </source>
</evidence>
<dbReference type="InterPro" id="IPR020476">
    <property type="entry name" value="Nudix_hydrolase"/>
</dbReference>
<dbReference type="PANTHER" id="PTHR21340:SF0">
    <property type="entry name" value="BIS(5'-NUCLEOSYL)-TETRAPHOSPHATASE [ASYMMETRICAL]"/>
    <property type="match status" value="1"/>
</dbReference>
<sequence>MIIGGFMLEVSAGGVVIHNGEFLLLKKFSNEWVLPKGRLENNETKELAAIREVQEESGIHAEIVKYLGFVKYDYQHNDGEKVKKTVHYFYMEPEDLNLIPQREEGFVEAIFLPYDKAVKLVKHDAERNMLKSANYFYEKRKRK</sequence>
<dbReference type="CDD" id="cd03673">
    <property type="entry name" value="NUDIX_Ap6A_hydrolase"/>
    <property type="match status" value="1"/>
</dbReference>
<evidence type="ECO:0000256" key="1">
    <source>
        <dbReference type="ARBA" id="ARBA00022801"/>
    </source>
</evidence>
<dbReference type="PROSITE" id="PS00893">
    <property type="entry name" value="NUDIX_BOX"/>
    <property type="match status" value="1"/>
</dbReference>
<dbReference type="HOGENOM" id="CLU_037162_14_4_9"/>
<evidence type="ECO:0000259" key="3">
    <source>
        <dbReference type="PROSITE" id="PS51462"/>
    </source>
</evidence>
<dbReference type="GO" id="GO:0006167">
    <property type="term" value="P:AMP biosynthetic process"/>
    <property type="evidence" value="ECO:0007669"/>
    <property type="project" value="TreeGrafter"/>
</dbReference>
<dbReference type="SUPFAM" id="SSF55811">
    <property type="entry name" value="Nudix"/>
    <property type="match status" value="1"/>
</dbReference>
<dbReference type="PROSITE" id="PS51462">
    <property type="entry name" value="NUDIX"/>
    <property type="match status" value="1"/>
</dbReference>
<dbReference type="GO" id="GO:0004081">
    <property type="term" value="F:bis(5'-nucleosyl)-tetraphosphatase (asymmetrical) activity"/>
    <property type="evidence" value="ECO:0007669"/>
    <property type="project" value="TreeGrafter"/>
</dbReference>
<keyword evidence="1 2" id="KW-0378">Hydrolase</keyword>
<feature type="domain" description="Nudix hydrolase" evidence="3">
    <location>
        <begin position="7"/>
        <end position="135"/>
    </location>
</feature>
<evidence type="ECO:0000256" key="2">
    <source>
        <dbReference type="RuleBase" id="RU003476"/>
    </source>
</evidence>
<gene>
    <name evidence="4" type="ORF">PEPMIC_00332</name>
</gene>
<dbReference type="AlphaFoldDB" id="A8SJK5"/>
<evidence type="ECO:0000313" key="5">
    <source>
        <dbReference type="Proteomes" id="UP000003162"/>
    </source>
</evidence>
<dbReference type="PRINTS" id="PR00502">
    <property type="entry name" value="NUDIXFAMILY"/>
</dbReference>
<proteinExistence type="inferred from homology"/>
<accession>A8SJK5</accession>
<dbReference type="Gene3D" id="3.90.79.10">
    <property type="entry name" value="Nucleoside Triphosphate Pyrophosphohydrolase"/>
    <property type="match status" value="1"/>
</dbReference>
<dbReference type="eggNOG" id="COG1051">
    <property type="taxonomic scope" value="Bacteria"/>
</dbReference>
<dbReference type="InterPro" id="IPR015797">
    <property type="entry name" value="NUDIX_hydrolase-like_dom_sf"/>
</dbReference>
<dbReference type="InterPro" id="IPR051325">
    <property type="entry name" value="Nudix_hydrolase_domain"/>
</dbReference>
<dbReference type="Pfam" id="PF00293">
    <property type="entry name" value="NUDIX"/>
    <property type="match status" value="1"/>
</dbReference>
<comment type="caution">
    <text evidence="4">The sequence shown here is derived from an EMBL/GenBank/DDBJ whole genome shotgun (WGS) entry which is preliminary data.</text>
</comment>
<dbReference type="InterPro" id="IPR020084">
    <property type="entry name" value="NUDIX_hydrolase_CS"/>
</dbReference>
<organism evidence="4 5">
    <name type="scientific">Parvimonas micra ATCC 33270</name>
    <dbReference type="NCBI Taxonomy" id="411465"/>
    <lineage>
        <taxon>Bacteria</taxon>
        <taxon>Bacillati</taxon>
        <taxon>Bacillota</taxon>
        <taxon>Tissierellia</taxon>
        <taxon>Tissierellales</taxon>
        <taxon>Peptoniphilaceae</taxon>
        <taxon>Parvimonas</taxon>
    </lineage>
</organism>